<protein>
    <recommendedName>
        <fullName evidence="2">Methyltransferase domain-containing protein</fullName>
    </recommendedName>
</protein>
<name>A0AAW1HEN6_SAPOF</name>
<feature type="compositionally biased region" description="Polar residues" evidence="1">
    <location>
        <begin position="409"/>
        <end position="418"/>
    </location>
</feature>
<dbReference type="PANTHER" id="PTHR12496">
    <property type="entry name" value="CGI-41 METHYLTRANSFERASE"/>
    <property type="match status" value="1"/>
</dbReference>
<comment type="caution">
    <text evidence="3">The sequence shown here is derived from an EMBL/GenBank/DDBJ whole genome shotgun (WGS) entry which is preliminary data.</text>
</comment>
<evidence type="ECO:0000313" key="3">
    <source>
        <dbReference type="EMBL" id="KAK9674569.1"/>
    </source>
</evidence>
<dbReference type="InterPro" id="IPR025714">
    <property type="entry name" value="Methyltranfer_dom"/>
</dbReference>
<organism evidence="3 4">
    <name type="scientific">Saponaria officinalis</name>
    <name type="common">Common soapwort</name>
    <name type="synonym">Lychnis saponaria</name>
    <dbReference type="NCBI Taxonomy" id="3572"/>
    <lineage>
        <taxon>Eukaryota</taxon>
        <taxon>Viridiplantae</taxon>
        <taxon>Streptophyta</taxon>
        <taxon>Embryophyta</taxon>
        <taxon>Tracheophyta</taxon>
        <taxon>Spermatophyta</taxon>
        <taxon>Magnoliopsida</taxon>
        <taxon>eudicotyledons</taxon>
        <taxon>Gunneridae</taxon>
        <taxon>Pentapetalae</taxon>
        <taxon>Caryophyllales</taxon>
        <taxon>Caryophyllaceae</taxon>
        <taxon>Caryophylleae</taxon>
        <taxon>Saponaria</taxon>
    </lineage>
</organism>
<dbReference type="AlphaFoldDB" id="A0AAW1HEN6"/>
<dbReference type="SUPFAM" id="SSF53335">
    <property type="entry name" value="S-adenosyl-L-methionine-dependent methyltransferases"/>
    <property type="match status" value="2"/>
</dbReference>
<sequence>MEEEYEQRKYSCETAIETLEWIKDIINFLKPYTQIFLQPNVVDFLKDRLWEAVDDDWIRCLHSEPIQHLLHLPSGLLQDHWPSSLKHFVLTSKSLAYPRHQLNLQTVFPGISIIPLNSLLSQGMSPKKKHEVEILSSLVNYTSRNVGAHRVVDVGAGLGYLTQVLAFQYQLPVVAIDASCHHGTITNTRAERIKKHYLAKLHKSGFEKGIPNMPKTITSHILSSSTLRELSNYCFQHDDLDEKHLKEKCFNDSCDVRPEAGGQPSPCSAADANTGIPLVLAGLHACGDLSVTMLRSMAECEAVKAVVSIGCCYNLLSEDGFENGGSDTGFPVSKGVQSMGVSLGKNSRDLACQSAERWRDLEKDAGVQNFDLHAFRAAFQLVLQRYYPEALMKNPSIGRQGKALRRQQKNSSMCSSELTKSEVSEKMLETDSSLAGSQCNSADKYSLFEKFSLSGLCYLGLEPLEDMDLRGLWTECQPFLELIGPYWSLRAALGPLLETLIQLDRLLFLQEQDTALEVLMLPIFDPVLSPRNLAIIARRTHPIT</sequence>
<evidence type="ECO:0000259" key="2">
    <source>
        <dbReference type="Pfam" id="PF13679"/>
    </source>
</evidence>
<feature type="domain" description="Methyltransferase" evidence="2">
    <location>
        <begin position="127"/>
        <end position="318"/>
    </location>
</feature>
<dbReference type="EMBL" id="JBDFQZ010000012">
    <property type="protein sequence ID" value="KAK9674569.1"/>
    <property type="molecule type" value="Genomic_DNA"/>
</dbReference>
<accession>A0AAW1HEN6</accession>
<dbReference type="Pfam" id="PF13679">
    <property type="entry name" value="Methyltransf_32"/>
    <property type="match status" value="1"/>
</dbReference>
<dbReference type="InterPro" id="IPR052220">
    <property type="entry name" value="METTL25"/>
</dbReference>
<feature type="region of interest" description="Disordered" evidence="1">
    <location>
        <begin position="398"/>
        <end position="422"/>
    </location>
</feature>
<evidence type="ECO:0000256" key="1">
    <source>
        <dbReference type="SAM" id="MobiDB-lite"/>
    </source>
</evidence>
<evidence type="ECO:0000313" key="4">
    <source>
        <dbReference type="Proteomes" id="UP001443914"/>
    </source>
</evidence>
<keyword evidence="4" id="KW-1185">Reference proteome</keyword>
<proteinExistence type="predicted"/>
<gene>
    <name evidence="3" type="ORF">RND81_12G241300</name>
</gene>
<dbReference type="Proteomes" id="UP001443914">
    <property type="component" value="Unassembled WGS sequence"/>
</dbReference>
<dbReference type="InterPro" id="IPR029063">
    <property type="entry name" value="SAM-dependent_MTases_sf"/>
</dbReference>
<dbReference type="PANTHER" id="PTHR12496:SF0">
    <property type="entry name" value="METHYLTRANSFERASE DOMAIN-CONTAINING PROTEIN"/>
    <property type="match status" value="1"/>
</dbReference>
<reference evidence="3 4" key="1">
    <citation type="submission" date="2024-03" db="EMBL/GenBank/DDBJ databases">
        <title>WGS assembly of Saponaria officinalis var. Norfolk2.</title>
        <authorList>
            <person name="Jenkins J."/>
            <person name="Shu S."/>
            <person name="Grimwood J."/>
            <person name="Barry K."/>
            <person name="Goodstein D."/>
            <person name="Schmutz J."/>
            <person name="Leebens-Mack J."/>
            <person name="Osbourn A."/>
        </authorList>
    </citation>
    <scope>NUCLEOTIDE SEQUENCE [LARGE SCALE GENOMIC DNA]</scope>
    <source>
        <strain evidence="4">cv. Norfolk2</strain>
        <strain evidence="3">JIC</strain>
        <tissue evidence="3">Leaf</tissue>
    </source>
</reference>
<dbReference type="EMBL" id="JBDFQZ010000012">
    <property type="protein sequence ID" value="KAK9674567.1"/>
    <property type="molecule type" value="Genomic_DNA"/>
</dbReference>